<dbReference type="Pfam" id="PF13966">
    <property type="entry name" value="zf-RVT"/>
    <property type="match status" value="1"/>
</dbReference>
<dbReference type="OrthoDB" id="1937542at2759"/>
<dbReference type="AlphaFoldDB" id="A0A2U1NMZ2"/>
<keyword evidence="2" id="KW-0695">RNA-directed DNA polymerase</keyword>
<accession>A0A2U1NMZ2</accession>
<gene>
    <name evidence="2" type="ORF">CTI12_AA246530</name>
</gene>
<evidence type="ECO:0000313" key="3">
    <source>
        <dbReference type="Proteomes" id="UP000245207"/>
    </source>
</evidence>
<keyword evidence="3" id="KW-1185">Reference proteome</keyword>
<dbReference type="Proteomes" id="UP000245207">
    <property type="component" value="Unassembled WGS sequence"/>
</dbReference>
<sequence length="401" mass="47552">MRVRALIREHSDHAPLCISLCDTNFGPKPFRWFDSWIDRPGCEDVVNSVLIGWCNDGPADLNLLRKLRTLRDKLKWWINECRAKENENEKSLKQEKEDMEWLMEQKDLDESELWVWSECSKSLQEIELYRSRDMKQKSWVKWASLGDENTSFFHSVVNGRKARNALPGLEWEWRSEPSSPEEINELFSLLSDIYDYVWKGGNDDWRWKADANGEFSVNKAKSLMFNCHRPITNIHMKWKGWVPLKCKIMVWRAMLNLMPTKVELCKRGVTLPSDLCNLCDSELETTNHLFTGCVFAVEIWSRVESWCRLPPIFAFDVSDFLKIANLQATSKHSRYILRGIVFTTLWAIWNERNDRIFKGKRCRAIEVVESIKMISYFWFRNRTRLKGIDWNVWCKYPLVLM</sequence>
<dbReference type="EMBL" id="PKPP01002500">
    <property type="protein sequence ID" value="PWA74851.1"/>
    <property type="molecule type" value="Genomic_DNA"/>
</dbReference>
<evidence type="ECO:0000259" key="1">
    <source>
        <dbReference type="Pfam" id="PF13966"/>
    </source>
</evidence>
<evidence type="ECO:0000313" key="2">
    <source>
        <dbReference type="EMBL" id="PWA74851.1"/>
    </source>
</evidence>
<protein>
    <submittedName>
        <fullName evidence="2">Reverse transcriptase domain, Reverse transcriptase zinc-binding domain protein</fullName>
    </submittedName>
</protein>
<proteinExistence type="predicted"/>
<keyword evidence="2" id="KW-0808">Transferase</keyword>
<dbReference type="PANTHER" id="PTHR33116">
    <property type="entry name" value="REVERSE TRANSCRIPTASE ZINC-BINDING DOMAIN-CONTAINING PROTEIN-RELATED-RELATED"/>
    <property type="match status" value="1"/>
</dbReference>
<dbReference type="STRING" id="35608.A0A2U1NMZ2"/>
<dbReference type="GO" id="GO:0003964">
    <property type="term" value="F:RNA-directed DNA polymerase activity"/>
    <property type="evidence" value="ECO:0007669"/>
    <property type="project" value="UniProtKB-KW"/>
</dbReference>
<feature type="domain" description="Reverse transcriptase zinc-binding" evidence="1">
    <location>
        <begin position="215"/>
        <end position="300"/>
    </location>
</feature>
<name>A0A2U1NMZ2_ARTAN</name>
<comment type="caution">
    <text evidence="2">The sequence shown here is derived from an EMBL/GenBank/DDBJ whole genome shotgun (WGS) entry which is preliminary data.</text>
</comment>
<organism evidence="2 3">
    <name type="scientific">Artemisia annua</name>
    <name type="common">Sweet wormwood</name>
    <dbReference type="NCBI Taxonomy" id="35608"/>
    <lineage>
        <taxon>Eukaryota</taxon>
        <taxon>Viridiplantae</taxon>
        <taxon>Streptophyta</taxon>
        <taxon>Embryophyta</taxon>
        <taxon>Tracheophyta</taxon>
        <taxon>Spermatophyta</taxon>
        <taxon>Magnoliopsida</taxon>
        <taxon>eudicotyledons</taxon>
        <taxon>Gunneridae</taxon>
        <taxon>Pentapetalae</taxon>
        <taxon>asterids</taxon>
        <taxon>campanulids</taxon>
        <taxon>Asterales</taxon>
        <taxon>Asteraceae</taxon>
        <taxon>Asteroideae</taxon>
        <taxon>Anthemideae</taxon>
        <taxon>Artemisiinae</taxon>
        <taxon>Artemisia</taxon>
    </lineage>
</organism>
<keyword evidence="2" id="KW-0548">Nucleotidyltransferase</keyword>
<dbReference type="InterPro" id="IPR026960">
    <property type="entry name" value="RVT-Znf"/>
</dbReference>
<dbReference type="PANTHER" id="PTHR33116:SF78">
    <property type="entry name" value="OS12G0587133 PROTEIN"/>
    <property type="match status" value="1"/>
</dbReference>
<reference evidence="2 3" key="1">
    <citation type="journal article" date="2018" name="Mol. Plant">
        <title>The genome of Artemisia annua provides insight into the evolution of Asteraceae family and artemisinin biosynthesis.</title>
        <authorList>
            <person name="Shen Q."/>
            <person name="Zhang L."/>
            <person name="Liao Z."/>
            <person name="Wang S."/>
            <person name="Yan T."/>
            <person name="Shi P."/>
            <person name="Liu M."/>
            <person name="Fu X."/>
            <person name="Pan Q."/>
            <person name="Wang Y."/>
            <person name="Lv Z."/>
            <person name="Lu X."/>
            <person name="Zhang F."/>
            <person name="Jiang W."/>
            <person name="Ma Y."/>
            <person name="Chen M."/>
            <person name="Hao X."/>
            <person name="Li L."/>
            <person name="Tang Y."/>
            <person name="Lv G."/>
            <person name="Zhou Y."/>
            <person name="Sun X."/>
            <person name="Brodelius P.E."/>
            <person name="Rose J.K.C."/>
            <person name="Tang K."/>
        </authorList>
    </citation>
    <scope>NUCLEOTIDE SEQUENCE [LARGE SCALE GENOMIC DNA]</scope>
    <source>
        <strain evidence="3">cv. Huhao1</strain>
        <tissue evidence="2">Leaf</tissue>
    </source>
</reference>